<protein>
    <submittedName>
        <fullName evidence="4">Mitochondrial processing peptidase-like protein</fullName>
        <ecNumber evidence="4">3.4.24.64</ecNumber>
    </submittedName>
</protein>
<feature type="domain" description="Peptidase M16 N-terminal" evidence="2">
    <location>
        <begin position="18"/>
        <end position="162"/>
    </location>
</feature>
<dbReference type="InterPro" id="IPR011765">
    <property type="entry name" value="Pept_M16_N"/>
</dbReference>
<name>A0A3B1C563_9ZZZZ</name>
<dbReference type="Pfam" id="PF00675">
    <property type="entry name" value="Peptidase_M16"/>
    <property type="match status" value="1"/>
</dbReference>
<proteinExistence type="inferred from homology"/>
<reference evidence="4" key="1">
    <citation type="submission" date="2018-06" db="EMBL/GenBank/DDBJ databases">
        <authorList>
            <person name="Zhirakovskaya E."/>
        </authorList>
    </citation>
    <scope>NUCLEOTIDE SEQUENCE</scope>
</reference>
<feature type="domain" description="Peptidase M16 C-terminal" evidence="3">
    <location>
        <begin position="171"/>
        <end position="342"/>
    </location>
</feature>
<keyword evidence="4" id="KW-0378">Hydrolase</keyword>
<dbReference type="Gene3D" id="3.30.830.10">
    <property type="entry name" value="Metalloenzyme, LuxS/M16 peptidase-like"/>
    <property type="match status" value="2"/>
</dbReference>
<accession>A0A3B1C563</accession>
<evidence type="ECO:0000256" key="1">
    <source>
        <dbReference type="ARBA" id="ARBA00007261"/>
    </source>
</evidence>
<evidence type="ECO:0000313" key="4">
    <source>
        <dbReference type="EMBL" id="VAX19723.1"/>
    </source>
</evidence>
<sequence>MEAADEVAETTAANGIPVVLETTPFFQSVSFGIWIKSGSRDEADDKSGLFHFLEHLVFKGTPTRTASSIAMEIDTLGGHIDAFTSREVTCYFGHVLTERLDQAFDLVADIMLNSSFPAEEVGRERQVILEEIRMGEDNPSDHIHDRLYPVRWGHHPLGRPITGVADTVNAIDREDLIKARERFYRPPNIVVTACGDVKPDEFTKLVDRYFGHLEHVETHRELSTPRLEPTLKVIERPLEQVHMLVAMPGLPMTHEKRHSLGVLNTIFGGGVSSRLFQRVREERGLAYSIYSFYDQYIDTGLFGVYAACSKPQLKNGWGAILKEIKAIVQNPPTENEVKRAKTMGADNLKMSFESLSSRTTQMAHQKLYHKRLLSLDEMLDDLMSVSAESVRDLANELFTGEDYTILALGPVKENELEWLSP</sequence>
<evidence type="ECO:0000259" key="2">
    <source>
        <dbReference type="Pfam" id="PF00675"/>
    </source>
</evidence>
<dbReference type="PANTHER" id="PTHR11851:SF49">
    <property type="entry name" value="MITOCHONDRIAL-PROCESSING PEPTIDASE SUBUNIT ALPHA"/>
    <property type="match status" value="1"/>
</dbReference>
<gene>
    <name evidence="4" type="ORF">MNBD_NITROSPINAE02-56</name>
</gene>
<evidence type="ECO:0000259" key="3">
    <source>
        <dbReference type="Pfam" id="PF05193"/>
    </source>
</evidence>
<dbReference type="SUPFAM" id="SSF63411">
    <property type="entry name" value="LuxS/MPP-like metallohydrolase"/>
    <property type="match status" value="2"/>
</dbReference>
<dbReference type="Pfam" id="PF05193">
    <property type="entry name" value="Peptidase_M16_C"/>
    <property type="match status" value="1"/>
</dbReference>
<dbReference type="EC" id="3.4.24.64" evidence="4"/>
<dbReference type="GO" id="GO:0046872">
    <property type="term" value="F:metal ion binding"/>
    <property type="evidence" value="ECO:0007669"/>
    <property type="project" value="InterPro"/>
</dbReference>
<dbReference type="GO" id="GO:0004222">
    <property type="term" value="F:metalloendopeptidase activity"/>
    <property type="evidence" value="ECO:0007669"/>
    <property type="project" value="UniProtKB-EC"/>
</dbReference>
<organism evidence="4">
    <name type="scientific">hydrothermal vent metagenome</name>
    <dbReference type="NCBI Taxonomy" id="652676"/>
    <lineage>
        <taxon>unclassified sequences</taxon>
        <taxon>metagenomes</taxon>
        <taxon>ecological metagenomes</taxon>
    </lineage>
</organism>
<dbReference type="AlphaFoldDB" id="A0A3B1C563"/>
<dbReference type="InterPro" id="IPR050361">
    <property type="entry name" value="MPP/UQCRC_Complex"/>
</dbReference>
<dbReference type="EMBL" id="UOGE01000047">
    <property type="protein sequence ID" value="VAX19723.1"/>
    <property type="molecule type" value="Genomic_DNA"/>
</dbReference>
<comment type="similarity">
    <text evidence="1">Belongs to the peptidase M16 family.</text>
</comment>
<dbReference type="PANTHER" id="PTHR11851">
    <property type="entry name" value="METALLOPROTEASE"/>
    <property type="match status" value="1"/>
</dbReference>
<dbReference type="InterPro" id="IPR007863">
    <property type="entry name" value="Peptidase_M16_C"/>
</dbReference>
<dbReference type="InterPro" id="IPR011249">
    <property type="entry name" value="Metalloenz_LuxS/M16"/>
</dbReference>